<dbReference type="EMBL" id="JACHZF010000001">
    <property type="protein sequence ID" value="MBB3329297.1"/>
    <property type="molecule type" value="Genomic_DNA"/>
</dbReference>
<protein>
    <submittedName>
        <fullName evidence="2">Putative peroxidase-related enzyme</fullName>
    </submittedName>
</protein>
<dbReference type="Gene3D" id="1.20.5.810">
    <property type="entry name" value="AhpD-like"/>
    <property type="match status" value="1"/>
</dbReference>
<evidence type="ECO:0000256" key="1">
    <source>
        <dbReference type="SAM" id="MobiDB-lite"/>
    </source>
</evidence>
<dbReference type="PANTHER" id="PTHR35446:SF2">
    <property type="entry name" value="CARBOXYMUCONOLACTONE DECARBOXYLASE-LIKE DOMAIN-CONTAINING PROTEIN"/>
    <property type="match status" value="1"/>
</dbReference>
<keyword evidence="3" id="KW-1185">Reference proteome</keyword>
<accession>A0A7W5K0U1</accession>
<dbReference type="Proteomes" id="UP000553442">
    <property type="component" value="Unassembled WGS sequence"/>
</dbReference>
<dbReference type="GO" id="GO:0004601">
    <property type="term" value="F:peroxidase activity"/>
    <property type="evidence" value="ECO:0007669"/>
    <property type="project" value="UniProtKB-KW"/>
</dbReference>
<dbReference type="RefSeq" id="WP_183329383.1">
    <property type="nucleotide sequence ID" value="NZ_JACHZF010000001.1"/>
</dbReference>
<dbReference type="SUPFAM" id="SSF69118">
    <property type="entry name" value="AhpD-like"/>
    <property type="match status" value="1"/>
</dbReference>
<organism evidence="2 3">
    <name type="scientific">Halomonas campaniensis</name>
    <dbReference type="NCBI Taxonomy" id="213554"/>
    <lineage>
        <taxon>Bacteria</taxon>
        <taxon>Pseudomonadati</taxon>
        <taxon>Pseudomonadota</taxon>
        <taxon>Gammaproteobacteria</taxon>
        <taxon>Oceanospirillales</taxon>
        <taxon>Halomonadaceae</taxon>
        <taxon>Halomonas</taxon>
    </lineage>
</organism>
<gene>
    <name evidence="2" type="ORF">BDK63_000133</name>
</gene>
<feature type="region of interest" description="Disordered" evidence="1">
    <location>
        <begin position="193"/>
        <end position="240"/>
    </location>
</feature>
<feature type="compositionally biased region" description="Basic and acidic residues" evidence="1">
    <location>
        <begin position="230"/>
        <end position="240"/>
    </location>
</feature>
<dbReference type="PANTHER" id="PTHR35446">
    <property type="entry name" value="SI:CH211-175M2.5"/>
    <property type="match status" value="1"/>
</dbReference>
<keyword evidence="2" id="KW-0575">Peroxidase</keyword>
<keyword evidence="2" id="KW-0560">Oxidoreductase</keyword>
<sequence>MTFIHTIPPEQADEAVDEMYRRQQAHFGYLPNYARAFSHRPEVMAAWAALLASIRRHVAPRRFELATLAAASVLGNSYCALAHGKALGQWLDDEMVATIARGGEPGGLDAAERELLAFARRVAGDASRVTGDDVARLRESGLTDAEIFDLVAVVAGRAFFTKVLDGLGVEPDAAYRELPDPLCEALTVGRPIAGRDPEAGQGSAQSAAQQQLGGIEMMPAPPDQGESQGGEERGGQRQPA</sequence>
<proteinExistence type="predicted"/>
<comment type="caution">
    <text evidence="2">The sequence shown here is derived from an EMBL/GenBank/DDBJ whole genome shotgun (WGS) entry which is preliminary data.</text>
</comment>
<evidence type="ECO:0000313" key="2">
    <source>
        <dbReference type="EMBL" id="MBB3329297.1"/>
    </source>
</evidence>
<feature type="compositionally biased region" description="Low complexity" evidence="1">
    <location>
        <begin position="199"/>
        <end position="214"/>
    </location>
</feature>
<dbReference type="AlphaFoldDB" id="A0A7W5K0U1"/>
<name>A0A7W5K0U1_9GAMM</name>
<reference evidence="2 3" key="1">
    <citation type="submission" date="2020-08" db="EMBL/GenBank/DDBJ databases">
        <title>Genomic Encyclopedia of Archaeal and Bacterial Type Strains, Phase II (KMG-II): from individual species to whole genera.</title>
        <authorList>
            <person name="Goeker M."/>
        </authorList>
    </citation>
    <scope>NUCLEOTIDE SEQUENCE [LARGE SCALE GENOMIC DNA]</scope>
    <source>
        <strain evidence="2 3">5AG</strain>
    </source>
</reference>
<dbReference type="Gene3D" id="1.20.1290.10">
    <property type="entry name" value="AhpD-like"/>
    <property type="match status" value="1"/>
</dbReference>
<evidence type="ECO:0000313" key="3">
    <source>
        <dbReference type="Proteomes" id="UP000553442"/>
    </source>
</evidence>
<dbReference type="InterPro" id="IPR029032">
    <property type="entry name" value="AhpD-like"/>
</dbReference>